<dbReference type="PROSITE" id="PS51078">
    <property type="entry name" value="ICLR_ED"/>
    <property type="match status" value="1"/>
</dbReference>
<accession>A0A345ZTW4</accession>
<organism evidence="6 7">
    <name type="scientific">Pseudolabrys taiwanensis</name>
    <dbReference type="NCBI Taxonomy" id="331696"/>
    <lineage>
        <taxon>Bacteria</taxon>
        <taxon>Pseudomonadati</taxon>
        <taxon>Pseudomonadota</taxon>
        <taxon>Alphaproteobacteria</taxon>
        <taxon>Hyphomicrobiales</taxon>
        <taxon>Xanthobacteraceae</taxon>
        <taxon>Pseudolabrys</taxon>
    </lineage>
</organism>
<dbReference type="RefSeq" id="WP_115689934.1">
    <property type="nucleotide sequence ID" value="NZ_CP031417.1"/>
</dbReference>
<sequence>MAEKHAAETEERDDGLYISPPVQRAARLLRHIAEGDRVTNMSRTARELGINRTTLLRLLHTLEAERFIEPRPEGQGWRIGVGLIGITAQAFFSEDLVQISVPVLTRLAENLSLSAHLGVLDGLEIVYIVRRVPNHAFASNIRIGSRLPAHAANMGRIMLAHMPPDRVDRMYAGAVLKAVTPHTSVTLAQLHAQLDADRIAGLAWSDGNYEAGISSVAAAIFDATGTPIAALNVSGHAADFAGTARHTQIGAQVQTAAAEISQRLGWHGATAARAEARAVDRSRRTSSPVAN</sequence>
<reference evidence="6 7" key="1">
    <citation type="submission" date="2018-07" db="EMBL/GenBank/DDBJ databases">
        <authorList>
            <person name="Quirk P.G."/>
            <person name="Krulwich T.A."/>
        </authorList>
    </citation>
    <scope>NUCLEOTIDE SEQUENCE [LARGE SCALE GENOMIC DNA]</scope>
    <source>
        <strain evidence="6 7">CC-BB4</strain>
    </source>
</reference>
<dbReference type="Pfam" id="PF01614">
    <property type="entry name" value="IclR_C"/>
    <property type="match status" value="1"/>
</dbReference>
<dbReference type="Pfam" id="PF09339">
    <property type="entry name" value="HTH_IclR"/>
    <property type="match status" value="1"/>
</dbReference>
<dbReference type="InterPro" id="IPR005471">
    <property type="entry name" value="Tscrpt_reg_IclR_N"/>
</dbReference>
<dbReference type="Proteomes" id="UP000254889">
    <property type="component" value="Chromosome"/>
</dbReference>
<dbReference type="SMART" id="SM00346">
    <property type="entry name" value="HTH_ICLR"/>
    <property type="match status" value="1"/>
</dbReference>
<dbReference type="GO" id="GO:0003700">
    <property type="term" value="F:DNA-binding transcription factor activity"/>
    <property type="evidence" value="ECO:0007669"/>
    <property type="project" value="TreeGrafter"/>
</dbReference>
<gene>
    <name evidence="6" type="ORF">DW352_07410</name>
</gene>
<proteinExistence type="predicted"/>
<dbReference type="GO" id="GO:0045892">
    <property type="term" value="P:negative regulation of DNA-templated transcription"/>
    <property type="evidence" value="ECO:0007669"/>
    <property type="project" value="TreeGrafter"/>
</dbReference>
<dbReference type="InterPro" id="IPR014757">
    <property type="entry name" value="Tscrpt_reg_IclR_C"/>
</dbReference>
<dbReference type="KEGG" id="ptaw:DW352_07410"/>
<evidence type="ECO:0000256" key="2">
    <source>
        <dbReference type="ARBA" id="ARBA00023125"/>
    </source>
</evidence>
<evidence type="ECO:0000256" key="3">
    <source>
        <dbReference type="ARBA" id="ARBA00023163"/>
    </source>
</evidence>
<dbReference type="SUPFAM" id="SSF46785">
    <property type="entry name" value="Winged helix' DNA-binding domain"/>
    <property type="match status" value="1"/>
</dbReference>
<dbReference type="Gene3D" id="3.30.450.40">
    <property type="match status" value="1"/>
</dbReference>
<dbReference type="SUPFAM" id="SSF55781">
    <property type="entry name" value="GAF domain-like"/>
    <property type="match status" value="1"/>
</dbReference>
<keyword evidence="2" id="KW-0238">DNA-binding</keyword>
<dbReference type="OrthoDB" id="6057486at2"/>
<keyword evidence="3" id="KW-0804">Transcription</keyword>
<evidence type="ECO:0000313" key="7">
    <source>
        <dbReference type="Proteomes" id="UP000254889"/>
    </source>
</evidence>
<dbReference type="InterPro" id="IPR029016">
    <property type="entry name" value="GAF-like_dom_sf"/>
</dbReference>
<dbReference type="InterPro" id="IPR036390">
    <property type="entry name" value="WH_DNA-bd_sf"/>
</dbReference>
<dbReference type="AlphaFoldDB" id="A0A345ZTW4"/>
<feature type="domain" description="HTH iclR-type" evidence="4">
    <location>
        <begin position="19"/>
        <end position="81"/>
    </location>
</feature>
<evidence type="ECO:0000259" key="5">
    <source>
        <dbReference type="PROSITE" id="PS51078"/>
    </source>
</evidence>
<dbReference type="PROSITE" id="PS51077">
    <property type="entry name" value="HTH_ICLR"/>
    <property type="match status" value="1"/>
</dbReference>
<keyword evidence="7" id="KW-1185">Reference proteome</keyword>
<protein>
    <submittedName>
        <fullName evidence="6">IclR family transcriptional regulator</fullName>
    </submittedName>
</protein>
<dbReference type="PANTHER" id="PTHR30136:SF35">
    <property type="entry name" value="HTH-TYPE TRANSCRIPTIONAL REGULATOR RV1719"/>
    <property type="match status" value="1"/>
</dbReference>
<name>A0A345ZTW4_9HYPH</name>
<keyword evidence="1" id="KW-0805">Transcription regulation</keyword>
<dbReference type="GO" id="GO:0003677">
    <property type="term" value="F:DNA binding"/>
    <property type="evidence" value="ECO:0007669"/>
    <property type="project" value="UniProtKB-KW"/>
</dbReference>
<evidence type="ECO:0000259" key="4">
    <source>
        <dbReference type="PROSITE" id="PS51077"/>
    </source>
</evidence>
<evidence type="ECO:0000256" key="1">
    <source>
        <dbReference type="ARBA" id="ARBA00023015"/>
    </source>
</evidence>
<dbReference type="EMBL" id="CP031417">
    <property type="protein sequence ID" value="AXK80361.1"/>
    <property type="molecule type" value="Genomic_DNA"/>
</dbReference>
<dbReference type="InterPro" id="IPR050707">
    <property type="entry name" value="HTH_MetabolicPath_Reg"/>
</dbReference>
<feature type="domain" description="IclR-ED" evidence="5">
    <location>
        <begin position="82"/>
        <end position="266"/>
    </location>
</feature>
<dbReference type="PANTHER" id="PTHR30136">
    <property type="entry name" value="HELIX-TURN-HELIX TRANSCRIPTIONAL REGULATOR, ICLR FAMILY"/>
    <property type="match status" value="1"/>
</dbReference>
<dbReference type="InterPro" id="IPR036388">
    <property type="entry name" value="WH-like_DNA-bd_sf"/>
</dbReference>
<evidence type="ECO:0000313" key="6">
    <source>
        <dbReference type="EMBL" id="AXK80361.1"/>
    </source>
</evidence>
<dbReference type="Gene3D" id="1.10.10.10">
    <property type="entry name" value="Winged helix-like DNA-binding domain superfamily/Winged helix DNA-binding domain"/>
    <property type="match status" value="1"/>
</dbReference>